<dbReference type="Proteomes" id="UP000605099">
    <property type="component" value="Unassembled WGS sequence"/>
</dbReference>
<evidence type="ECO:0000313" key="2">
    <source>
        <dbReference type="Proteomes" id="UP000605099"/>
    </source>
</evidence>
<name>A0ABQ2JRM3_9SPHN</name>
<sequence>MAIAGAKTTPLAALPPSEKRPNVLLAALGVRIADRFEKIIEAFPAQYASAGKDRVDRIGGVDVGQRVFAEKDEIGIIAFADLSALHTHPGIGPEGGLAELIISGARCS</sequence>
<protein>
    <submittedName>
        <fullName evidence="1">Uncharacterized protein</fullName>
    </submittedName>
</protein>
<keyword evidence="2" id="KW-1185">Reference proteome</keyword>
<gene>
    <name evidence="1" type="ORF">GCM10011349_26190</name>
</gene>
<reference evidence="2" key="1">
    <citation type="journal article" date="2019" name="Int. J. Syst. Evol. Microbiol.">
        <title>The Global Catalogue of Microorganisms (GCM) 10K type strain sequencing project: providing services to taxonomists for standard genome sequencing and annotation.</title>
        <authorList>
            <consortium name="The Broad Institute Genomics Platform"/>
            <consortium name="The Broad Institute Genome Sequencing Center for Infectious Disease"/>
            <person name="Wu L."/>
            <person name="Ma J."/>
        </authorList>
    </citation>
    <scope>NUCLEOTIDE SEQUENCE [LARGE SCALE GENOMIC DNA]</scope>
    <source>
        <strain evidence="2">CGMCC 1.6784</strain>
    </source>
</reference>
<organism evidence="1 2">
    <name type="scientific">Novosphingobium indicum</name>
    <dbReference type="NCBI Taxonomy" id="462949"/>
    <lineage>
        <taxon>Bacteria</taxon>
        <taxon>Pseudomonadati</taxon>
        <taxon>Pseudomonadota</taxon>
        <taxon>Alphaproteobacteria</taxon>
        <taxon>Sphingomonadales</taxon>
        <taxon>Sphingomonadaceae</taxon>
        <taxon>Novosphingobium</taxon>
    </lineage>
</organism>
<evidence type="ECO:0000313" key="1">
    <source>
        <dbReference type="EMBL" id="GGN52539.1"/>
    </source>
</evidence>
<dbReference type="EMBL" id="BMLK01000011">
    <property type="protein sequence ID" value="GGN52539.1"/>
    <property type="molecule type" value="Genomic_DNA"/>
</dbReference>
<proteinExistence type="predicted"/>
<accession>A0ABQ2JRM3</accession>
<comment type="caution">
    <text evidence="1">The sequence shown here is derived from an EMBL/GenBank/DDBJ whole genome shotgun (WGS) entry which is preliminary data.</text>
</comment>